<evidence type="ECO:0000256" key="4">
    <source>
        <dbReference type="ARBA" id="ARBA00022670"/>
    </source>
</evidence>
<name>A0AA48L1W5_9TREE</name>
<keyword evidence="6" id="KW-0999">Mitochondrion inner membrane</keyword>
<feature type="transmembrane region" description="Helical" evidence="12">
    <location>
        <begin position="12"/>
        <end position="31"/>
    </location>
</feature>
<reference evidence="14" key="1">
    <citation type="journal article" date="2023" name="BMC Genomics">
        <title>Chromosome-level genome assemblies of Cutaneotrichosporon spp. (Trichosporonales, Basidiomycota) reveal imbalanced evolution between nucleotide sequences and chromosome synteny.</title>
        <authorList>
            <person name="Kobayashi Y."/>
            <person name="Kayamori A."/>
            <person name="Aoki K."/>
            <person name="Shiwa Y."/>
            <person name="Matsutani M."/>
            <person name="Fujita N."/>
            <person name="Sugita T."/>
            <person name="Iwasaki W."/>
            <person name="Tanaka N."/>
            <person name="Takashima M."/>
        </authorList>
    </citation>
    <scope>NUCLEOTIDE SEQUENCE</scope>
    <source>
        <strain evidence="14">HIS019</strain>
    </source>
</reference>
<dbReference type="InterPro" id="IPR037730">
    <property type="entry name" value="IMP2"/>
</dbReference>
<dbReference type="GO" id="GO:0042720">
    <property type="term" value="C:mitochondrial inner membrane peptidase complex"/>
    <property type="evidence" value="ECO:0007669"/>
    <property type="project" value="InterPro"/>
</dbReference>
<dbReference type="GO" id="GO:0006627">
    <property type="term" value="P:protein processing involved in protein targeting to mitochondrion"/>
    <property type="evidence" value="ECO:0007669"/>
    <property type="project" value="InterPro"/>
</dbReference>
<evidence type="ECO:0000313" key="15">
    <source>
        <dbReference type="Proteomes" id="UP001233271"/>
    </source>
</evidence>
<evidence type="ECO:0000256" key="11">
    <source>
        <dbReference type="PIRSR" id="PIRSR600223-1"/>
    </source>
</evidence>
<evidence type="ECO:0000259" key="13">
    <source>
        <dbReference type="Pfam" id="PF10502"/>
    </source>
</evidence>
<feature type="active site" evidence="11">
    <location>
        <position position="91"/>
    </location>
</feature>
<evidence type="ECO:0000256" key="9">
    <source>
        <dbReference type="ARBA" id="ARBA00023128"/>
    </source>
</evidence>
<keyword evidence="9" id="KW-0496">Mitochondrion</keyword>
<dbReference type="GO" id="GO:0006465">
    <property type="term" value="P:signal peptide processing"/>
    <property type="evidence" value="ECO:0007669"/>
    <property type="project" value="InterPro"/>
</dbReference>
<keyword evidence="4" id="KW-0645">Protease</keyword>
<evidence type="ECO:0000256" key="10">
    <source>
        <dbReference type="ARBA" id="ARBA00023136"/>
    </source>
</evidence>
<protein>
    <recommendedName>
        <fullName evidence="3">Mitochondrial inner membrane protease subunit 2</fullName>
    </recommendedName>
</protein>
<evidence type="ECO:0000256" key="2">
    <source>
        <dbReference type="ARBA" id="ARBA00007066"/>
    </source>
</evidence>
<dbReference type="InterPro" id="IPR000223">
    <property type="entry name" value="Pept_S26A_signal_pept_1"/>
</dbReference>
<dbReference type="SUPFAM" id="SSF51306">
    <property type="entry name" value="LexA/Signal peptidase"/>
    <property type="match status" value="1"/>
</dbReference>
<comment type="subcellular location">
    <subcellularLocation>
        <location evidence="1">Mitochondrion inner membrane</location>
        <topology evidence="1">Single-pass membrane protein</topology>
    </subcellularLocation>
</comment>
<dbReference type="AlphaFoldDB" id="A0AA48L1W5"/>
<evidence type="ECO:0000256" key="3">
    <source>
        <dbReference type="ARBA" id="ARBA00013650"/>
    </source>
</evidence>
<dbReference type="InterPro" id="IPR019533">
    <property type="entry name" value="Peptidase_S26"/>
</dbReference>
<evidence type="ECO:0000256" key="6">
    <source>
        <dbReference type="ARBA" id="ARBA00022792"/>
    </source>
</evidence>
<accession>A0AA48L1W5</accession>
<dbReference type="Proteomes" id="UP001233271">
    <property type="component" value="Chromosome 2"/>
</dbReference>
<keyword evidence="8 12" id="KW-1133">Transmembrane helix</keyword>
<keyword evidence="7" id="KW-0378">Hydrolase</keyword>
<evidence type="ECO:0000256" key="1">
    <source>
        <dbReference type="ARBA" id="ARBA00004434"/>
    </source>
</evidence>
<evidence type="ECO:0000313" key="14">
    <source>
        <dbReference type="EMBL" id="BEI89647.1"/>
    </source>
</evidence>
<dbReference type="PANTHER" id="PTHR46041:SF2">
    <property type="entry name" value="MITOCHONDRIAL INNER MEMBRANE PROTEASE SUBUNIT 2"/>
    <property type="match status" value="1"/>
</dbReference>
<dbReference type="GO" id="GO:0004252">
    <property type="term" value="F:serine-type endopeptidase activity"/>
    <property type="evidence" value="ECO:0007669"/>
    <property type="project" value="InterPro"/>
</dbReference>
<proteinExistence type="inferred from homology"/>
<dbReference type="CDD" id="cd06530">
    <property type="entry name" value="S26_SPase_I"/>
    <property type="match status" value="1"/>
</dbReference>
<dbReference type="FunFam" id="2.10.109.10:FF:000005">
    <property type="entry name" value="Mitochondrial inner membrane protease subunit"/>
    <property type="match status" value="1"/>
</dbReference>
<dbReference type="PRINTS" id="PR00727">
    <property type="entry name" value="LEADERPTASE"/>
</dbReference>
<keyword evidence="5 12" id="KW-0812">Transmembrane</keyword>
<dbReference type="PANTHER" id="PTHR46041">
    <property type="entry name" value="MITOCHONDRIAL INNER MEMBRANE PROTEASE SUBUNIT 2"/>
    <property type="match status" value="1"/>
</dbReference>
<dbReference type="GeneID" id="85493518"/>
<evidence type="ECO:0000256" key="7">
    <source>
        <dbReference type="ARBA" id="ARBA00022801"/>
    </source>
</evidence>
<dbReference type="RefSeq" id="XP_060454913.1">
    <property type="nucleotide sequence ID" value="XM_060598084.1"/>
</dbReference>
<comment type="similarity">
    <text evidence="2">Belongs to the peptidase S26 family. IMP2 subfamily.</text>
</comment>
<organism evidence="14 15">
    <name type="scientific">Cutaneotrichosporon cavernicola</name>
    <dbReference type="NCBI Taxonomy" id="279322"/>
    <lineage>
        <taxon>Eukaryota</taxon>
        <taxon>Fungi</taxon>
        <taxon>Dikarya</taxon>
        <taxon>Basidiomycota</taxon>
        <taxon>Agaricomycotina</taxon>
        <taxon>Tremellomycetes</taxon>
        <taxon>Trichosporonales</taxon>
        <taxon>Trichosporonaceae</taxon>
        <taxon>Cutaneotrichosporon</taxon>
    </lineage>
</organism>
<feature type="domain" description="Peptidase S26" evidence="13">
    <location>
        <begin position="11"/>
        <end position="101"/>
    </location>
</feature>
<evidence type="ECO:0000256" key="12">
    <source>
        <dbReference type="SAM" id="Phobius"/>
    </source>
</evidence>
<dbReference type="KEGG" id="ccac:CcaHIS019_0210090"/>
<feature type="active site" evidence="11">
    <location>
        <position position="40"/>
    </location>
</feature>
<dbReference type="Pfam" id="PF10502">
    <property type="entry name" value="Peptidase_S26"/>
    <property type="match status" value="1"/>
</dbReference>
<evidence type="ECO:0000256" key="8">
    <source>
        <dbReference type="ARBA" id="ARBA00022989"/>
    </source>
</evidence>
<keyword evidence="15" id="KW-1185">Reference proteome</keyword>
<evidence type="ECO:0000256" key="5">
    <source>
        <dbReference type="ARBA" id="ARBA00022692"/>
    </source>
</evidence>
<gene>
    <name evidence="14" type="ORF">CcaverHIS019_0210090</name>
</gene>
<sequence length="181" mass="20077">MSRFFRNPGVQWTVGVLTWIPVGVFVVRHVVGLTKVTGASMQPVFNPDLHKHPLKKDVLLLDRLSIRLGQLRRGDIVTLWSPQNPEKLMVKRVVALEGDRVYPLPPSPPRPVVIPAGHCWVEGDSTYRTIDSNTYGPVPLGLLDGRVVSVVLPFDRFGMVPNGVGKSAGRVLRPGEEYRIS</sequence>
<dbReference type="Gene3D" id="2.10.109.10">
    <property type="entry name" value="Umud Fragment, subunit A"/>
    <property type="match status" value="1"/>
</dbReference>
<dbReference type="InterPro" id="IPR036286">
    <property type="entry name" value="LexA/Signal_pep-like_sf"/>
</dbReference>
<dbReference type="EMBL" id="AP028213">
    <property type="protein sequence ID" value="BEI89647.1"/>
    <property type="molecule type" value="Genomic_DNA"/>
</dbReference>
<keyword evidence="10 12" id="KW-0472">Membrane</keyword>